<dbReference type="AlphaFoldDB" id="A0A4U6XRC2"/>
<dbReference type="PANTHER" id="PTHR39596">
    <property type="match status" value="1"/>
</dbReference>
<name>A0A4U6XRC2_9PEZI</name>
<dbReference type="OrthoDB" id="2426273at2759"/>
<dbReference type="EMBL" id="PJEX01000026">
    <property type="protein sequence ID" value="TKW58397.1"/>
    <property type="molecule type" value="Genomic_DNA"/>
</dbReference>
<protein>
    <recommendedName>
        <fullName evidence="3">Heterokaryon incompatibility domain-containing protein</fullName>
    </recommendedName>
</protein>
<reference evidence="1 2" key="1">
    <citation type="journal article" date="2019" name="PLoS ONE">
        <title>Comparative genome analysis indicates high evolutionary potential of pathogenicity genes in Colletotrichum tanaceti.</title>
        <authorList>
            <person name="Lelwala R.V."/>
            <person name="Korhonen P.K."/>
            <person name="Young N.D."/>
            <person name="Scott J.B."/>
            <person name="Ades P.A."/>
            <person name="Gasser R.B."/>
            <person name="Taylor P.W.J."/>
        </authorList>
    </citation>
    <scope>NUCLEOTIDE SEQUENCE [LARGE SCALE GENOMIC DNA]</scope>
    <source>
        <strain evidence="1">BRIP57314</strain>
    </source>
</reference>
<dbReference type="PANTHER" id="PTHR39596:SF4">
    <property type="entry name" value="HET DOMAIN PROTEIN (AFU_ORTHOLOGUE AFUA_3G03140)-RELATED"/>
    <property type="match status" value="1"/>
</dbReference>
<accession>A0A4U6XRC2</accession>
<evidence type="ECO:0000313" key="1">
    <source>
        <dbReference type="EMBL" id="TKW58397.1"/>
    </source>
</evidence>
<dbReference type="Proteomes" id="UP000310108">
    <property type="component" value="Unassembled WGS sequence"/>
</dbReference>
<evidence type="ECO:0000313" key="2">
    <source>
        <dbReference type="Proteomes" id="UP000310108"/>
    </source>
</evidence>
<evidence type="ECO:0008006" key="3">
    <source>
        <dbReference type="Google" id="ProtNLM"/>
    </source>
</evidence>
<keyword evidence="2" id="KW-1185">Reference proteome</keyword>
<proteinExistence type="predicted"/>
<dbReference type="STRING" id="1306861.A0A4U6XRC2"/>
<comment type="caution">
    <text evidence="1">The sequence shown here is derived from an EMBL/GenBank/DDBJ whole genome shotgun (WGS) entry which is preliminary data.</text>
</comment>
<gene>
    <name evidence="1" type="ORF">CTA1_5173</name>
</gene>
<sequence>MVVNGSLSSSRVKEILMRHGMSPKTSQECALNELRGWSASAVESVLSKIKRPRIGHCPLSYASPGPDESETSIGRYLGSWLPSAWVRPPLGLVRQAVEERKALCVNKRFQWGLCGDGYFAVSHVWGEGIRADPQGRGLARQHLTRVFEALASTGAEWIWLDVLAVPNADQEGLNLSPEEKELQVKVINTLPQVYQGATAVVVLDALVLQMHGASSVDVAVGLVCGAWISRAWTYQEIRLAKKALVVTADRIYAWDEIVENLCQLVEYDDASRRGGPPGLSRFYSLYLSMASLRHVDETGLSLTDISFASATRQSTYEIDYARSLFALVDLPWDPAWKTSAPGMQAIYQHRRRDASRLVAMYGAKRLKVSPRWAPSRLAGLEGTVHGDMTWEDGGLRGTWYRERIASLTELVLGKGSRAMRLFLGDRDCDLWCEVLVGADEEADTIHGFRQAVADGRAFLLCKHQIADGVGLERGTASQALVVETLDGGRDGEVDVLFATALRAVHGESSGEHCSVLLRH</sequence>
<organism evidence="1 2">
    <name type="scientific">Colletotrichum tanaceti</name>
    <dbReference type="NCBI Taxonomy" id="1306861"/>
    <lineage>
        <taxon>Eukaryota</taxon>
        <taxon>Fungi</taxon>
        <taxon>Dikarya</taxon>
        <taxon>Ascomycota</taxon>
        <taxon>Pezizomycotina</taxon>
        <taxon>Sordariomycetes</taxon>
        <taxon>Hypocreomycetidae</taxon>
        <taxon>Glomerellales</taxon>
        <taxon>Glomerellaceae</taxon>
        <taxon>Colletotrichum</taxon>
        <taxon>Colletotrichum destructivum species complex</taxon>
    </lineage>
</organism>